<comment type="caution">
    <text evidence="3">The sequence shown here is derived from an EMBL/GenBank/DDBJ whole genome shotgun (WGS) entry which is preliminary data.</text>
</comment>
<evidence type="ECO:0000259" key="2">
    <source>
        <dbReference type="Pfam" id="PF12680"/>
    </source>
</evidence>
<feature type="domain" description="SnoaL-like" evidence="2">
    <location>
        <begin position="295"/>
        <end position="388"/>
    </location>
</feature>
<dbReference type="InterPro" id="IPR037401">
    <property type="entry name" value="SnoaL-like"/>
</dbReference>
<sequence>MKNYIFFLVCFICHQFISAQADTEIYLFDLSVDNDTVILSNKINISSNAGYDNQPSFFDNNTVLFSSTRNGQTDIRKYDIATGETTWLTDTTVGSEYSPTRIVNGNQISAVRLDTTGLQLLYAYDIEKGNSKPILKDAKVGYHLWYNKDVLVNTVLIENRMDLVVSNLKDGTNYTFQKNVGRCLQKIPNSKNISFIQREGNQNVLKSLDPITGKTDSITNISNTQDYAWHPMGFALIGMKNMLMIFDSKELNQWATLYKSQDKNVQKISRLAISPNGNKIAIVSEVSHESLIDKQFQSFNKRDLDAFVSCFSENVVVANFPNKTLFTGIENLRKDYQNYFDNDSETKVDVVSRIIVGDIVIDKELVLNSSNKKKQAAIYKIQNGKIKSMTMVYGKGNEKQAEQIVDEQLVAYNSRNIDAFLETYSEDVELYSFPNNQTSKGQEAIRQGYKGFFDATPDLNCEIKNRIIIGNKVIDQEHITVNGGSFEAIAIYEIEYGKIAKVTFVK</sequence>
<dbReference type="Proteomes" id="UP001250662">
    <property type="component" value="Unassembled WGS sequence"/>
</dbReference>
<feature type="domain" description="SnoaL-like" evidence="2">
    <location>
        <begin position="409"/>
        <end position="501"/>
    </location>
</feature>
<dbReference type="Gene3D" id="2.120.10.30">
    <property type="entry name" value="TolB, C-terminal domain"/>
    <property type="match status" value="1"/>
</dbReference>
<feature type="chain" id="PRO_5045920942" evidence="1">
    <location>
        <begin position="22"/>
        <end position="506"/>
    </location>
</feature>
<dbReference type="InterPro" id="IPR032710">
    <property type="entry name" value="NTF2-like_dom_sf"/>
</dbReference>
<organism evidence="3 4">
    <name type="scientific">Croceitalea vernalis</name>
    <dbReference type="NCBI Taxonomy" id="3075599"/>
    <lineage>
        <taxon>Bacteria</taxon>
        <taxon>Pseudomonadati</taxon>
        <taxon>Bacteroidota</taxon>
        <taxon>Flavobacteriia</taxon>
        <taxon>Flavobacteriales</taxon>
        <taxon>Flavobacteriaceae</taxon>
        <taxon>Croceitalea</taxon>
    </lineage>
</organism>
<name>A0ABU3BID8_9FLAO</name>
<keyword evidence="1" id="KW-0732">Signal</keyword>
<dbReference type="InterPro" id="IPR011659">
    <property type="entry name" value="WD40"/>
</dbReference>
<dbReference type="InterPro" id="IPR011042">
    <property type="entry name" value="6-blade_b-propeller_TolB-like"/>
</dbReference>
<dbReference type="SUPFAM" id="SSF54427">
    <property type="entry name" value="NTF2-like"/>
    <property type="match status" value="2"/>
</dbReference>
<accession>A0ABU3BID8</accession>
<protein>
    <submittedName>
        <fullName evidence="3">Nuclear transport factor 2 family protein</fullName>
    </submittedName>
</protein>
<feature type="signal peptide" evidence="1">
    <location>
        <begin position="1"/>
        <end position="21"/>
    </location>
</feature>
<reference evidence="3 4" key="1">
    <citation type="submission" date="2023-09" db="EMBL/GenBank/DDBJ databases">
        <authorList>
            <person name="Rey-Velasco X."/>
        </authorList>
    </citation>
    <scope>NUCLEOTIDE SEQUENCE [LARGE SCALE GENOMIC DNA]</scope>
    <source>
        <strain evidence="3 4">P007</strain>
    </source>
</reference>
<dbReference type="Pfam" id="PF12680">
    <property type="entry name" value="SnoaL_2"/>
    <property type="match status" value="2"/>
</dbReference>
<dbReference type="EMBL" id="JAVRHU010000002">
    <property type="protein sequence ID" value="MDT0621921.1"/>
    <property type="molecule type" value="Genomic_DNA"/>
</dbReference>
<evidence type="ECO:0000313" key="4">
    <source>
        <dbReference type="Proteomes" id="UP001250662"/>
    </source>
</evidence>
<dbReference type="RefSeq" id="WP_311387894.1">
    <property type="nucleotide sequence ID" value="NZ_JAVRHU010000002.1"/>
</dbReference>
<dbReference type="Pfam" id="PF07676">
    <property type="entry name" value="PD40"/>
    <property type="match status" value="1"/>
</dbReference>
<keyword evidence="4" id="KW-1185">Reference proteome</keyword>
<gene>
    <name evidence="3" type="ORF">RM520_09795</name>
</gene>
<dbReference type="SUPFAM" id="SSF69304">
    <property type="entry name" value="Tricorn protease N-terminal domain"/>
    <property type="match status" value="1"/>
</dbReference>
<proteinExistence type="predicted"/>
<evidence type="ECO:0000313" key="3">
    <source>
        <dbReference type="EMBL" id="MDT0621921.1"/>
    </source>
</evidence>
<evidence type="ECO:0000256" key="1">
    <source>
        <dbReference type="SAM" id="SignalP"/>
    </source>
</evidence>
<dbReference type="Gene3D" id="3.10.450.50">
    <property type="match status" value="2"/>
</dbReference>